<feature type="transmembrane region" description="Helical" evidence="7">
    <location>
        <begin position="385"/>
        <end position="407"/>
    </location>
</feature>
<protein>
    <recommendedName>
        <fullName evidence="7">TRAP transporter large permease protein</fullName>
    </recommendedName>
</protein>
<dbReference type="InterPro" id="IPR010656">
    <property type="entry name" value="DctM"/>
</dbReference>
<feature type="transmembrane region" description="Helical" evidence="7">
    <location>
        <begin position="241"/>
        <end position="257"/>
    </location>
</feature>
<dbReference type="Pfam" id="PF06808">
    <property type="entry name" value="DctM"/>
    <property type="match status" value="1"/>
</dbReference>
<dbReference type="Proteomes" id="UP000306602">
    <property type="component" value="Unassembled WGS sequence"/>
</dbReference>
<feature type="transmembrane region" description="Helical" evidence="7">
    <location>
        <begin position="172"/>
        <end position="196"/>
    </location>
</feature>
<dbReference type="OrthoDB" id="9790209at2"/>
<dbReference type="PANTHER" id="PTHR33362">
    <property type="entry name" value="SIALIC ACID TRAP TRANSPORTER PERMEASE PROTEIN SIAT-RELATED"/>
    <property type="match status" value="1"/>
</dbReference>
<feature type="transmembrane region" description="Helical" evidence="7">
    <location>
        <begin position="6"/>
        <end position="34"/>
    </location>
</feature>
<evidence type="ECO:0000256" key="6">
    <source>
        <dbReference type="ARBA" id="ARBA00023136"/>
    </source>
</evidence>
<name>A0A4S4NRH6_9RHOB</name>
<dbReference type="InterPro" id="IPR004681">
    <property type="entry name" value="TRAP_DctM"/>
</dbReference>
<feature type="transmembrane region" description="Helical" evidence="7">
    <location>
        <begin position="298"/>
        <end position="315"/>
    </location>
</feature>
<keyword evidence="6 7" id="KW-0472">Membrane</keyword>
<organism evidence="9 10">
    <name type="scientific">Aliishimia ponticola</name>
    <dbReference type="NCBI Taxonomy" id="2499833"/>
    <lineage>
        <taxon>Bacteria</taxon>
        <taxon>Pseudomonadati</taxon>
        <taxon>Pseudomonadota</taxon>
        <taxon>Alphaproteobacteria</taxon>
        <taxon>Rhodobacterales</taxon>
        <taxon>Paracoccaceae</taxon>
        <taxon>Aliishimia</taxon>
    </lineage>
</organism>
<evidence type="ECO:0000259" key="8">
    <source>
        <dbReference type="Pfam" id="PF06808"/>
    </source>
</evidence>
<evidence type="ECO:0000256" key="3">
    <source>
        <dbReference type="ARBA" id="ARBA00022519"/>
    </source>
</evidence>
<evidence type="ECO:0000256" key="4">
    <source>
        <dbReference type="ARBA" id="ARBA00022692"/>
    </source>
</evidence>
<dbReference type="NCBIfam" id="TIGR00786">
    <property type="entry name" value="dctM"/>
    <property type="match status" value="1"/>
</dbReference>
<proteinExistence type="inferred from homology"/>
<evidence type="ECO:0000256" key="2">
    <source>
        <dbReference type="ARBA" id="ARBA00022475"/>
    </source>
</evidence>
<keyword evidence="2" id="KW-1003">Cell membrane</keyword>
<comment type="subcellular location">
    <subcellularLocation>
        <location evidence="1 7">Cell inner membrane</location>
        <topology evidence="1 7">Multi-pass membrane protein</topology>
    </subcellularLocation>
</comment>
<dbReference type="GO" id="GO:0022857">
    <property type="term" value="F:transmembrane transporter activity"/>
    <property type="evidence" value="ECO:0007669"/>
    <property type="project" value="UniProtKB-UniRule"/>
</dbReference>
<comment type="function">
    <text evidence="7">Part of the tripartite ATP-independent periplasmic (TRAP) transport system.</text>
</comment>
<feature type="transmembrane region" description="Helical" evidence="7">
    <location>
        <begin position="361"/>
        <end position="379"/>
    </location>
</feature>
<keyword evidence="4 7" id="KW-0812">Transmembrane</keyword>
<dbReference type="GO" id="GO:0005886">
    <property type="term" value="C:plasma membrane"/>
    <property type="evidence" value="ECO:0007669"/>
    <property type="project" value="UniProtKB-SubCell"/>
</dbReference>
<reference evidence="9 10" key="1">
    <citation type="submission" date="2019-04" db="EMBL/GenBank/DDBJ databases">
        <title>Shimia ponticola sp. nov., isolated from seawater.</title>
        <authorList>
            <person name="Kim Y.-O."/>
            <person name="Yoon J.-H."/>
        </authorList>
    </citation>
    <scope>NUCLEOTIDE SEQUENCE [LARGE SCALE GENOMIC DNA]</scope>
    <source>
        <strain evidence="9 10">MYP11</strain>
    </source>
</reference>
<dbReference type="PIRSF" id="PIRSF006066">
    <property type="entry name" value="HI0050"/>
    <property type="match status" value="1"/>
</dbReference>
<feature type="transmembrane region" description="Helical" evidence="7">
    <location>
        <begin position="419"/>
        <end position="442"/>
    </location>
</feature>
<gene>
    <name evidence="9" type="ORF">E4Z66_04490</name>
</gene>
<comment type="caution">
    <text evidence="9">The sequence shown here is derived from an EMBL/GenBank/DDBJ whole genome shotgun (WGS) entry which is preliminary data.</text>
</comment>
<evidence type="ECO:0000256" key="5">
    <source>
        <dbReference type="ARBA" id="ARBA00022989"/>
    </source>
</evidence>
<dbReference type="EMBL" id="SRKY01000001">
    <property type="protein sequence ID" value="THH38820.1"/>
    <property type="molecule type" value="Genomic_DNA"/>
</dbReference>
<evidence type="ECO:0000313" key="9">
    <source>
        <dbReference type="EMBL" id="THH38820.1"/>
    </source>
</evidence>
<evidence type="ECO:0000256" key="7">
    <source>
        <dbReference type="RuleBase" id="RU369079"/>
    </source>
</evidence>
<feature type="transmembrane region" description="Helical" evidence="7">
    <location>
        <begin position="217"/>
        <end position="235"/>
    </location>
</feature>
<comment type="subunit">
    <text evidence="7">The complex comprises the extracytoplasmic solute receptor protein and the two transmembrane proteins.</text>
</comment>
<evidence type="ECO:0000313" key="10">
    <source>
        <dbReference type="Proteomes" id="UP000306602"/>
    </source>
</evidence>
<feature type="transmembrane region" description="Helical" evidence="7">
    <location>
        <begin position="96"/>
        <end position="124"/>
    </location>
</feature>
<feature type="transmembrane region" description="Helical" evidence="7">
    <location>
        <begin position="335"/>
        <end position="354"/>
    </location>
</feature>
<feature type="transmembrane region" description="Helical" evidence="7">
    <location>
        <begin position="55"/>
        <end position="76"/>
    </location>
</feature>
<dbReference type="PANTHER" id="PTHR33362:SF5">
    <property type="entry name" value="C4-DICARBOXYLATE TRAP TRANSPORTER LARGE PERMEASE PROTEIN DCTM"/>
    <property type="match status" value="1"/>
</dbReference>
<keyword evidence="7" id="KW-0813">Transport</keyword>
<dbReference type="RefSeq" id="WP_136461740.1">
    <property type="nucleotide sequence ID" value="NZ_SRKY01000001.1"/>
</dbReference>
<dbReference type="GO" id="GO:0015740">
    <property type="term" value="P:C4-dicarboxylate transport"/>
    <property type="evidence" value="ECO:0007669"/>
    <property type="project" value="TreeGrafter"/>
</dbReference>
<keyword evidence="10" id="KW-1185">Reference proteome</keyword>
<dbReference type="AlphaFoldDB" id="A0A4S4NRH6"/>
<sequence length="459" mass="48702">MDVVLLFSMVIGLMLIGVPIAVSLGFSSIMFLLVYSDASLASVANSLFQAMAGHYTLLAIPFFILASTFMSTGGVAKRIIRFSIACVGHLPGGLAIAGVFACMLFAALSGSSPATVVAIGTIVIAGMRQVGYTKDFAAGVIANAGTLGILIPPSIVMVVYASAVDVSVGRMFLAGVIPGLMAGTMLMVTIYIIAVIRDLPKGEWKGWGEVAASGLDAIWGLLLIVIILGGIYGGIFTPTEAAAVAAVYAFLIATFVYRDMGPLHTPGEETRNTELWRKPYALLTVWFHKDTRDTFFEAGKLTVTLLFIIANALILKHVLTEEQIPQQIASSMLEAGLGPIMFLVMVNVILLIGGQFMEPSGLLVIVAPLVFPIAIELGIDPIHLGIIMVVNMEIGMITPPVGLNLFVTSGVAGMPMMRVVKAALPFTAVLFIFLIMVTYIPAISTWLPNMMMGPEIITN</sequence>
<comment type="similarity">
    <text evidence="7">Belongs to the TRAP transporter large permease family.</text>
</comment>
<keyword evidence="5 7" id="KW-1133">Transmembrane helix</keyword>
<feature type="domain" description="TRAP C4-dicarboxylate transport system permease DctM subunit" evidence="8">
    <location>
        <begin position="8"/>
        <end position="443"/>
    </location>
</feature>
<feature type="transmembrane region" description="Helical" evidence="7">
    <location>
        <begin position="136"/>
        <end position="160"/>
    </location>
</feature>
<evidence type="ECO:0000256" key="1">
    <source>
        <dbReference type="ARBA" id="ARBA00004429"/>
    </source>
</evidence>
<keyword evidence="3 7" id="KW-0997">Cell inner membrane</keyword>
<accession>A0A4S4NRH6</accession>